<name>A0A381VH60_9ZZZZ</name>
<keyword evidence="3" id="KW-0067">ATP-binding</keyword>
<dbReference type="Pfam" id="PF08402">
    <property type="entry name" value="TOBE_2"/>
    <property type="match status" value="1"/>
</dbReference>
<dbReference type="EMBL" id="UINC01008828">
    <property type="protein sequence ID" value="SVA39670.1"/>
    <property type="molecule type" value="Genomic_DNA"/>
</dbReference>
<gene>
    <name evidence="5" type="ORF">METZ01_LOCUS92524</name>
</gene>
<dbReference type="FunFam" id="3.40.50.300:FF:000042">
    <property type="entry name" value="Maltose/maltodextrin ABC transporter, ATP-binding protein"/>
    <property type="match status" value="1"/>
</dbReference>
<feature type="non-terminal residue" evidence="5">
    <location>
        <position position="1"/>
    </location>
</feature>
<dbReference type="PROSITE" id="PS00211">
    <property type="entry name" value="ABC_TRANSPORTER_1"/>
    <property type="match status" value="1"/>
</dbReference>
<dbReference type="SUPFAM" id="SSF52540">
    <property type="entry name" value="P-loop containing nucleoside triphosphate hydrolases"/>
    <property type="match status" value="1"/>
</dbReference>
<dbReference type="SUPFAM" id="SSF50331">
    <property type="entry name" value="MOP-like"/>
    <property type="match status" value="1"/>
</dbReference>
<dbReference type="PROSITE" id="PS50893">
    <property type="entry name" value="ABC_TRANSPORTER_2"/>
    <property type="match status" value="1"/>
</dbReference>
<evidence type="ECO:0000259" key="4">
    <source>
        <dbReference type="PROSITE" id="PS50893"/>
    </source>
</evidence>
<sequence>VLKVEGLWKTYTVDGGEVPAVRGVSFTVETGEFFTLLGPSGCGKSTTLRCIAGLEVPNSAEITLGEVALFSSRQRRSVPIHKRNIGMVFQSYAIWPHMSVYDNVDFPVKVKCVPDRREKVMRALELVGLNHLEDRSATDLSGGQQQRVAIARAIVMDVDLLLFDEPLSNLDSKLRLQMRFELRQLQKQLGITSIYVTHDQEEAMVLSDRVAVMDDGNIVEIGKSQDIYLEPRKLFTAKFVGQSNLLPGEVVSADGATATVKTAIGEIATGALDSTAPSDGFLMIRPEHIPMSWVKEELLSSDVNVFEGTIVSETFTGKLVDYRIQVGEFTFEVQTPLHNALQKENRVFIHLPPERCVMLPKDTPGTS</sequence>
<accession>A0A381VH60</accession>
<dbReference type="Gene3D" id="3.40.50.300">
    <property type="entry name" value="P-loop containing nucleotide triphosphate hydrolases"/>
    <property type="match status" value="1"/>
</dbReference>
<protein>
    <recommendedName>
        <fullName evidence="4">ABC transporter domain-containing protein</fullName>
    </recommendedName>
</protein>
<dbReference type="GO" id="GO:0005524">
    <property type="term" value="F:ATP binding"/>
    <property type="evidence" value="ECO:0007669"/>
    <property type="project" value="UniProtKB-KW"/>
</dbReference>
<dbReference type="GO" id="GO:0043190">
    <property type="term" value="C:ATP-binding cassette (ABC) transporter complex"/>
    <property type="evidence" value="ECO:0007669"/>
    <property type="project" value="InterPro"/>
</dbReference>
<dbReference type="Gene3D" id="2.40.50.100">
    <property type="match status" value="1"/>
</dbReference>
<keyword evidence="2" id="KW-0547">Nucleotide-binding</keyword>
<dbReference type="PANTHER" id="PTHR42781">
    <property type="entry name" value="SPERMIDINE/PUTRESCINE IMPORT ATP-BINDING PROTEIN POTA"/>
    <property type="match status" value="1"/>
</dbReference>
<reference evidence="5" key="1">
    <citation type="submission" date="2018-05" db="EMBL/GenBank/DDBJ databases">
        <authorList>
            <person name="Lanie J.A."/>
            <person name="Ng W.-L."/>
            <person name="Kazmierczak K.M."/>
            <person name="Andrzejewski T.M."/>
            <person name="Davidsen T.M."/>
            <person name="Wayne K.J."/>
            <person name="Tettelin H."/>
            <person name="Glass J.I."/>
            <person name="Rusch D."/>
            <person name="Podicherti R."/>
            <person name="Tsui H.-C.T."/>
            <person name="Winkler M.E."/>
        </authorList>
    </citation>
    <scope>NUCLEOTIDE SEQUENCE</scope>
</reference>
<evidence type="ECO:0000256" key="1">
    <source>
        <dbReference type="ARBA" id="ARBA00022448"/>
    </source>
</evidence>
<dbReference type="InterPro" id="IPR013611">
    <property type="entry name" value="Transp-assoc_OB_typ2"/>
</dbReference>
<dbReference type="InterPro" id="IPR008995">
    <property type="entry name" value="Mo/tungstate-bd_C_term_dom"/>
</dbReference>
<dbReference type="PANTHER" id="PTHR42781:SF4">
    <property type="entry name" value="SPERMIDINE_PUTRESCINE IMPORT ATP-BINDING PROTEIN POTA"/>
    <property type="match status" value="1"/>
</dbReference>
<dbReference type="InterPro" id="IPR003593">
    <property type="entry name" value="AAA+_ATPase"/>
</dbReference>
<dbReference type="InterPro" id="IPR027417">
    <property type="entry name" value="P-loop_NTPase"/>
</dbReference>
<dbReference type="Pfam" id="PF00005">
    <property type="entry name" value="ABC_tran"/>
    <property type="match status" value="1"/>
</dbReference>
<dbReference type="InterPro" id="IPR017871">
    <property type="entry name" value="ABC_transporter-like_CS"/>
</dbReference>
<dbReference type="InterPro" id="IPR003439">
    <property type="entry name" value="ABC_transporter-like_ATP-bd"/>
</dbReference>
<evidence type="ECO:0000256" key="3">
    <source>
        <dbReference type="ARBA" id="ARBA00022840"/>
    </source>
</evidence>
<dbReference type="SMART" id="SM00382">
    <property type="entry name" value="AAA"/>
    <property type="match status" value="1"/>
</dbReference>
<organism evidence="5">
    <name type="scientific">marine metagenome</name>
    <dbReference type="NCBI Taxonomy" id="408172"/>
    <lineage>
        <taxon>unclassified sequences</taxon>
        <taxon>metagenomes</taxon>
        <taxon>ecological metagenomes</taxon>
    </lineage>
</organism>
<dbReference type="GO" id="GO:0022857">
    <property type="term" value="F:transmembrane transporter activity"/>
    <property type="evidence" value="ECO:0007669"/>
    <property type="project" value="InterPro"/>
</dbReference>
<proteinExistence type="predicted"/>
<dbReference type="GO" id="GO:0016887">
    <property type="term" value="F:ATP hydrolysis activity"/>
    <property type="evidence" value="ECO:0007669"/>
    <property type="project" value="InterPro"/>
</dbReference>
<evidence type="ECO:0000313" key="5">
    <source>
        <dbReference type="EMBL" id="SVA39670.1"/>
    </source>
</evidence>
<evidence type="ECO:0000256" key="2">
    <source>
        <dbReference type="ARBA" id="ARBA00022741"/>
    </source>
</evidence>
<dbReference type="AlphaFoldDB" id="A0A381VH60"/>
<feature type="domain" description="ABC transporter" evidence="4">
    <location>
        <begin position="2"/>
        <end position="240"/>
    </location>
</feature>
<keyword evidence="1" id="KW-0813">Transport</keyword>
<dbReference type="InterPro" id="IPR050093">
    <property type="entry name" value="ABC_SmlMolc_Importer"/>
</dbReference>